<sequence>MDDTKPEQVKSIADLARIGGVSVSTVSRALTGKGALNKGTRERIQALADRHGFKLNVAAQNLRLGRTGAIAVLLPLGHERGQHLSDPFFMAMLGFLADALTDRGYDLLLSRVLPQGDDWLDTFIRTGRTDGVIIIGQSNQSAVLDRTAAHYAPMVIWGEQSSRNAHVTVGTDNQAGGALAAQHLVARGRRRLAFFGNVAVPEFAARYQGFVAALPADLRDTVELVHTHITPEASLEVATAWFAAGNRPDGLFAASDVVAMSLLSAATDHGLSVPGDLSIIGFDDIPMARLANPPLTTVAQDIEGGARQLVDLLFRRLAGEDAGSISIAPRLVIRESS</sequence>
<dbReference type="InterPro" id="IPR046335">
    <property type="entry name" value="LacI/GalR-like_sensor"/>
</dbReference>
<evidence type="ECO:0000313" key="6">
    <source>
        <dbReference type="Proteomes" id="UP000013201"/>
    </source>
</evidence>
<dbReference type="SUPFAM" id="SSF53822">
    <property type="entry name" value="Periplasmic binding protein-like I"/>
    <property type="match status" value="1"/>
</dbReference>
<keyword evidence="3" id="KW-0804">Transcription</keyword>
<organism evidence="5 6">
    <name type="scientific">Sphingobium indicum BiD32</name>
    <dbReference type="NCBI Taxonomy" id="1301087"/>
    <lineage>
        <taxon>Bacteria</taxon>
        <taxon>Pseudomonadati</taxon>
        <taxon>Pseudomonadota</taxon>
        <taxon>Alphaproteobacteria</taxon>
        <taxon>Sphingomonadales</taxon>
        <taxon>Sphingomonadaceae</taxon>
        <taxon>Sphingobium</taxon>
    </lineage>
</organism>
<evidence type="ECO:0000256" key="3">
    <source>
        <dbReference type="ARBA" id="ARBA00023163"/>
    </source>
</evidence>
<proteinExistence type="predicted"/>
<comment type="caution">
    <text evidence="5">The sequence shown here is derived from an EMBL/GenBank/DDBJ whole genome shotgun (WGS) entry which is preliminary data.</text>
</comment>
<dbReference type="PANTHER" id="PTHR30146:SF120">
    <property type="entry name" value="ALANINE RACEMASE"/>
    <property type="match status" value="1"/>
</dbReference>
<keyword evidence="1" id="KW-0805">Transcription regulation</keyword>
<dbReference type="Proteomes" id="UP000013201">
    <property type="component" value="Unassembled WGS sequence"/>
</dbReference>
<reference evidence="6" key="2">
    <citation type="submission" date="2013-04" db="EMBL/GenBank/DDBJ databases">
        <title>Bisphenol A degrading Sphingobium sp. strain BiD32.</title>
        <authorList>
            <person name="Nielsen J.L."/>
            <person name="Zhou N.A."/>
            <person name="Kjeldal H."/>
        </authorList>
    </citation>
    <scope>NUCLEOTIDE SEQUENCE [LARGE SCALE GENOMIC DNA]</scope>
    <source>
        <strain evidence="6">BiD32</strain>
    </source>
</reference>
<dbReference type="RefSeq" id="WP_006957688.1">
    <property type="nucleotide sequence ID" value="NZ_CAVK010000123.1"/>
</dbReference>
<dbReference type="Gene3D" id="1.10.260.40">
    <property type="entry name" value="lambda repressor-like DNA-binding domains"/>
    <property type="match status" value="1"/>
</dbReference>
<dbReference type="PROSITE" id="PS50932">
    <property type="entry name" value="HTH_LACI_2"/>
    <property type="match status" value="1"/>
</dbReference>
<dbReference type="InterPro" id="IPR028082">
    <property type="entry name" value="Peripla_BP_I"/>
</dbReference>
<dbReference type="InterPro" id="IPR010982">
    <property type="entry name" value="Lambda_DNA-bd_dom_sf"/>
</dbReference>
<dbReference type="SMART" id="SM00354">
    <property type="entry name" value="HTH_LACI"/>
    <property type="match status" value="1"/>
</dbReference>
<reference evidence="5 6" key="1">
    <citation type="submission" date="2013-03" db="EMBL/GenBank/DDBJ databases">
        <authorList>
            <person name="Le V."/>
        </authorList>
    </citation>
    <scope>NUCLEOTIDE SEQUENCE [LARGE SCALE GENOMIC DNA]</scope>
    <source>
        <strain evidence="5 6">BiD32</strain>
    </source>
</reference>
<dbReference type="Gene3D" id="3.40.50.2300">
    <property type="match status" value="2"/>
</dbReference>
<evidence type="ECO:0000313" key="5">
    <source>
        <dbReference type="EMBL" id="CCW18137.1"/>
    </source>
</evidence>
<evidence type="ECO:0000256" key="2">
    <source>
        <dbReference type="ARBA" id="ARBA00023125"/>
    </source>
</evidence>
<dbReference type="PANTHER" id="PTHR30146">
    <property type="entry name" value="LACI-RELATED TRANSCRIPTIONAL REPRESSOR"/>
    <property type="match status" value="1"/>
</dbReference>
<dbReference type="AlphaFoldDB" id="N1MR57"/>
<dbReference type="Pfam" id="PF00356">
    <property type="entry name" value="LacI"/>
    <property type="match status" value="1"/>
</dbReference>
<dbReference type="InterPro" id="IPR000843">
    <property type="entry name" value="HTH_LacI"/>
</dbReference>
<dbReference type="PROSITE" id="PS00356">
    <property type="entry name" value="HTH_LACI_1"/>
    <property type="match status" value="1"/>
</dbReference>
<dbReference type="SUPFAM" id="SSF47413">
    <property type="entry name" value="lambda repressor-like DNA-binding domains"/>
    <property type="match status" value="1"/>
</dbReference>
<evidence type="ECO:0000259" key="4">
    <source>
        <dbReference type="PROSITE" id="PS50932"/>
    </source>
</evidence>
<dbReference type="OrthoDB" id="8433438at2"/>
<feature type="domain" description="HTH lacI-type" evidence="4">
    <location>
        <begin position="10"/>
        <end position="64"/>
    </location>
</feature>
<name>N1MR57_9SPHN</name>
<evidence type="ECO:0000256" key="1">
    <source>
        <dbReference type="ARBA" id="ARBA00023015"/>
    </source>
</evidence>
<dbReference type="CDD" id="cd01392">
    <property type="entry name" value="HTH_LacI"/>
    <property type="match status" value="1"/>
</dbReference>
<dbReference type="Pfam" id="PF13377">
    <property type="entry name" value="Peripla_BP_3"/>
    <property type="match status" value="1"/>
</dbReference>
<dbReference type="EMBL" id="CAVK010000123">
    <property type="protein sequence ID" value="CCW18137.1"/>
    <property type="molecule type" value="Genomic_DNA"/>
</dbReference>
<dbReference type="GO" id="GO:0000976">
    <property type="term" value="F:transcription cis-regulatory region binding"/>
    <property type="evidence" value="ECO:0007669"/>
    <property type="project" value="TreeGrafter"/>
</dbReference>
<keyword evidence="2" id="KW-0238">DNA-binding</keyword>
<dbReference type="GO" id="GO:0003700">
    <property type="term" value="F:DNA-binding transcription factor activity"/>
    <property type="evidence" value="ECO:0007669"/>
    <property type="project" value="TreeGrafter"/>
</dbReference>
<accession>N1MR57</accession>
<protein>
    <submittedName>
        <fullName evidence="5">Transcriptional regulator, LacI family</fullName>
    </submittedName>
</protein>
<keyword evidence="6" id="KW-1185">Reference proteome</keyword>
<gene>
    <name evidence="5" type="ORF">EBBID32_24880</name>
</gene>